<keyword evidence="3" id="KW-1185">Reference proteome</keyword>
<evidence type="ECO:0000313" key="2">
    <source>
        <dbReference type="EMBL" id="NYG58479.1"/>
    </source>
</evidence>
<sequence length="155" mass="16166">MTRSDLLRRTLAVLGAVLCLLAVAGVAQARFSAPTSAGIQVGTAKMVAPTDVTGTYTCRTGFFTEGVRFAIQSFTDGGPTGASYRFQVTKNTSNTSQGFSTSATRSGSVESSMSGIDIGATNWTLTVRSELSNWTSEVWTKTITCAALSTATGNL</sequence>
<dbReference type="RefSeq" id="WP_179501641.1">
    <property type="nucleotide sequence ID" value="NZ_JACCAA010000001.1"/>
</dbReference>
<name>A0A7Y9S2E7_9ACTN</name>
<dbReference type="EMBL" id="JACCAA010000001">
    <property type="protein sequence ID" value="NYG58479.1"/>
    <property type="molecule type" value="Genomic_DNA"/>
</dbReference>
<proteinExistence type="predicted"/>
<feature type="signal peptide" evidence="1">
    <location>
        <begin position="1"/>
        <end position="29"/>
    </location>
</feature>
<evidence type="ECO:0000313" key="3">
    <source>
        <dbReference type="Proteomes" id="UP000540656"/>
    </source>
</evidence>
<comment type="caution">
    <text evidence="2">The sequence shown here is derived from an EMBL/GenBank/DDBJ whole genome shotgun (WGS) entry which is preliminary data.</text>
</comment>
<dbReference type="Proteomes" id="UP000540656">
    <property type="component" value="Unassembled WGS sequence"/>
</dbReference>
<dbReference type="AlphaFoldDB" id="A0A7Y9S2E7"/>
<keyword evidence="1" id="KW-0732">Signal</keyword>
<protein>
    <submittedName>
        <fullName evidence="2">Uncharacterized protein</fullName>
    </submittedName>
</protein>
<gene>
    <name evidence="2" type="ORF">BJ980_001402</name>
</gene>
<evidence type="ECO:0000256" key="1">
    <source>
        <dbReference type="SAM" id="SignalP"/>
    </source>
</evidence>
<reference evidence="2 3" key="1">
    <citation type="submission" date="2020-07" db="EMBL/GenBank/DDBJ databases">
        <title>Sequencing the genomes of 1000 actinobacteria strains.</title>
        <authorList>
            <person name="Klenk H.-P."/>
        </authorList>
    </citation>
    <scope>NUCLEOTIDE SEQUENCE [LARGE SCALE GENOMIC DNA]</scope>
    <source>
        <strain evidence="2 3">DSM 23819</strain>
    </source>
</reference>
<feature type="chain" id="PRO_5031299586" evidence="1">
    <location>
        <begin position="30"/>
        <end position="155"/>
    </location>
</feature>
<organism evidence="2 3">
    <name type="scientific">Nocardioides daedukensis</name>
    <dbReference type="NCBI Taxonomy" id="634462"/>
    <lineage>
        <taxon>Bacteria</taxon>
        <taxon>Bacillati</taxon>
        <taxon>Actinomycetota</taxon>
        <taxon>Actinomycetes</taxon>
        <taxon>Propionibacteriales</taxon>
        <taxon>Nocardioidaceae</taxon>
        <taxon>Nocardioides</taxon>
    </lineage>
</organism>
<accession>A0A7Y9S2E7</accession>